<evidence type="ECO:0000256" key="1">
    <source>
        <dbReference type="ARBA" id="ARBA00004127"/>
    </source>
</evidence>
<reference evidence="7 8" key="1">
    <citation type="submission" date="2019-02" db="EMBL/GenBank/DDBJ databases">
        <title>Deep-cultivation of Planctomycetes and their phenomic and genomic characterization uncovers novel biology.</title>
        <authorList>
            <person name="Wiegand S."/>
            <person name="Jogler M."/>
            <person name="Boedeker C."/>
            <person name="Pinto D."/>
            <person name="Vollmers J."/>
            <person name="Rivas-Marin E."/>
            <person name="Kohn T."/>
            <person name="Peeters S.H."/>
            <person name="Heuer A."/>
            <person name="Rast P."/>
            <person name="Oberbeckmann S."/>
            <person name="Bunk B."/>
            <person name="Jeske O."/>
            <person name="Meyerdierks A."/>
            <person name="Storesund J.E."/>
            <person name="Kallscheuer N."/>
            <person name="Luecker S."/>
            <person name="Lage O.M."/>
            <person name="Pohl T."/>
            <person name="Merkel B.J."/>
            <person name="Hornburger P."/>
            <person name="Mueller R.-W."/>
            <person name="Bruemmer F."/>
            <person name="Labrenz M."/>
            <person name="Spormann A.M."/>
            <person name="Op den Camp H."/>
            <person name="Overmann J."/>
            <person name="Amann R."/>
            <person name="Jetten M.S.M."/>
            <person name="Mascher T."/>
            <person name="Medema M.H."/>
            <person name="Devos D.P."/>
            <person name="Kaster A.-K."/>
            <person name="Ovreas L."/>
            <person name="Rohde M."/>
            <person name="Galperin M.Y."/>
            <person name="Jogler C."/>
        </authorList>
    </citation>
    <scope>NUCLEOTIDE SEQUENCE [LARGE SCALE GENOMIC DNA]</scope>
    <source>
        <strain evidence="7 8">Pla110</strain>
    </source>
</reference>
<sequence>MNSSPSSSDLRNQLAEERTEAAIHRTFLSEQRTYSSWVRTGLASTATGFAIAKLMTEAEPFWLVRLLASIFVIAGALMFLLAFWAYRDAINKLQEGHSISIPQWVLAILSMTLFATACAGLYLIEVNPG</sequence>
<dbReference type="KEGG" id="plon:Pla110_22580"/>
<evidence type="ECO:0000256" key="3">
    <source>
        <dbReference type="ARBA" id="ARBA00022989"/>
    </source>
</evidence>
<dbReference type="OrthoDB" id="582337at2"/>
<feature type="transmembrane region" description="Helical" evidence="5">
    <location>
        <begin position="62"/>
        <end position="84"/>
    </location>
</feature>
<keyword evidence="4 5" id="KW-0472">Membrane</keyword>
<evidence type="ECO:0000259" key="6">
    <source>
        <dbReference type="Pfam" id="PF02656"/>
    </source>
</evidence>
<dbReference type="Pfam" id="PF02656">
    <property type="entry name" value="DUF202"/>
    <property type="match status" value="1"/>
</dbReference>
<evidence type="ECO:0000256" key="5">
    <source>
        <dbReference type="SAM" id="Phobius"/>
    </source>
</evidence>
<dbReference type="AlphaFoldDB" id="A0A518CMS3"/>
<evidence type="ECO:0000256" key="2">
    <source>
        <dbReference type="ARBA" id="ARBA00022692"/>
    </source>
</evidence>
<keyword evidence="3 5" id="KW-1133">Transmembrane helix</keyword>
<dbReference type="RefSeq" id="WP_144995796.1">
    <property type="nucleotide sequence ID" value="NZ_CP036281.1"/>
</dbReference>
<evidence type="ECO:0000313" key="8">
    <source>
        <dbReference type="Proteomes" id="UP000317178"/>
    </source>
</evidence>
<keyword evidence="8" id="KW-1185">Reference proteome</keyword>
<accession>A0A518CMS3</accession>
<feature type="transmembrane region" description="Helical" evidence="5">
    <location>
        <begin position="104"/>
        <end position="124"/>
    </location>
</feature>
<keyword evidence="2 5" id="KW-0812">Transmembrane</keyword>
<gene>
    <name evidence="7" type="ORF">Pla110_22580</name>
</gene>
<proteinExistence type="predicted"/>
<dbReference type="InterPro" id="IPR003807">
    <property type="entry name" value="DUF202"/>
</dbReference>
<evidence type="ECO:0000313" key="7">
    <source>
        <dbReference type="EMBL" id="QDU80527.1"/>
    </source>
</evidence>
<feature type="domain" description="DUF202" evidence="6">
    <location>
        <begin position="25"/>
        <end position="89"/>
    </location>
</feature>
<comment type="subcellular location">
    <subcellularLocation>
        <location evidence="1">Endomembrane system</location>
        <topology evidence="1">Multi-pass membrane protein</topology>
    </subcellularLocation>
</comment>
<evidence type="ECO:0000256" key="4">
    <source>
        <dbReference type="ARBA" id="ARBA00023136"/>
    </source>
</evidence>
<dbReference type="GO" id="GO:0012505">
    <property type="term" value="C:endomembrane system"/>
    <property type="evidence" value="ECO:0007669"/>
    <property type="project" value="UniProtKB-SubCell"/>
</dbReference>
<organism evidence="7 8">
    <name type="scientific">Polystyrenella longa</name>
    <dbReference type="NCBI Taxonomy" id="2528007"/>
    <lineage>
        <taxon>Bacteria</taxon>
        <taxon>Pseudomonadati</taxon>
        <taxon>Planctomycetota</taxon>
        <taxon>Planctomycetia</taxon>
        <taxon>Planctomycetales</taxon>
        <taxon>Planctomycetaceae</taxon>
        <taxon>Polystyrenella</taxon>
    </lineage>
</organism>
<name>A0A518CMS3_9PLAN</name>
<dbReference type="EMBL" id="CP036281">
    <property type="protein sequence ID" value="QDU80527.1"/>
    <property type="molecule type" value="Genomic_DNA"/>
</dbReference>
<protein>
    <recommendedName>
        <fullName evidence="6">DUF202 domain-containing protein</fullName>
    </recommendedName>
</protein>
<dbReference type="Proteomes" id="UP000317178">
    <property type="component" value="Chromosome"/>
</dbReference>